<keyword evidence="6" id="KW-0964">Secreted</keyword>
<dbReference type="GO" id="GO:0061630">
    <property type="term" value="F:ubiquitin protein ligase activity"/>
    <property type="evidence" value="ECO:0007669"/>
    <property type="project" value="UniProtKB-EC"/>
</dbReference>
<dbReference type="InterPro" id="IPR050216">
    <property type="entry name" value="LRR_domain-containing"/>
</dbReference>
<dbReference type="GO" id="GO:0016567">
    <property type="term" value="P:protein ubiquitination"/>
    <property type="evidence" value="ECO:0007669"/>
    <property type="project" value="InterPro"/>
</dbReference>
<evidence type="ECO:0000256" key="3">
    <source>
        <dbReference type="ARBA" id="ARBA00022614"/>
    </source>
</evidence>
<keyword evidence="6" id="KW-0833">Ubl conjugation pathway</keyword>
<keyword evidence="6" id="KW-1035">Host cytoplasm</keyword>
<dbReference type="InterPro" id="IPR046673">
    <property type="entry name" value="ToxA_N"/>
</dbReference>
<evidence type="ECO:0000259" key="7">
    <source>
        <dbReference type="PROSITE" id="PS52053"/>
    </source>
</evidence>
<evidence type="ECO:0000313" key="8">
    <source>
        <dbReference type="EMBL" id="ONH50523.1"/>
    </source>
</evidence>
<dbReference type="PROSITE" id="PS51450">
    <property type="entry name" value="LRR"/>
    <property type="match status" value="1"/>
</dbReference>
<comment type="PTM">
    <text evidence="6">Ubiquitinated in the presence of host E1 ubiquitin-activating enzyme, E2 ubiquitin-conjugating enzyme and ubiquitin.</text>
</comment>
<reference evidence="8 9" key="1">
    <citation type="submission" date="2016-10" db="EMBL/GenBank/DDBJ databases">
        <title>Pseudomonas lactis sp. nov. and Pseudomonas paralactis sp. nov., isolated from bovine raw milk.</title>
        <authorList>
            <person name="Von Neubeck M."/>
            <person name="Huptas C."/>
            <person name="Glueck C."/>
            <person name="Krewinkel M."/>
            <person name="Stoeckel M."/>
            <person name="Stressler T."/>
            <person name="Fischer L."/>
            <person name="Hinrichs J."/>
            <person name="Scherer S."/>
            <person name="Wenning M."/>
        </authorList>
    </citation>
    <scope>NUCLEOTIDE SEQUENCE [LARGE SCALE GENOMIC DNA]</scope>
    <source>
        <strain evidence="8 9">DSM 17516</strain>
    </source>
</reference>
<dbReference type="Pfam" id="PF14496">
    <property type="entry name" value="NEL"/>
    <property type="match status" value="1"/>
</dbReference>
<keyword evidence="4" id="KW-0677">Repeat</keyword>
<dbReference type="PROSITE" id="PS52053">
    <property type="entry name" value="NEL"/>
    <property type="match status" value="1"/>
</dbReference>
<dbReference type="SUPFAM" id="SSF52058">
    <property type="entry name" value="L domain-like"/>
    <property type="match status" value="2"/>
</dbReference>
<evidence type="ECO:0000256" key="5">
    <source>
        <dbReference type="ARBA" id="ARBA00023026"/>
    </source>
</evidence>
<dbReference type="Pfam" id="PF20178">
    <property type="entry name" value="ToxA_N"/>
    <property type="match status" value="1"/>
</dbReference>
<dbReference type="RefSeq" id="WP_076954538.1">
    <property type="nucleotide sequence ID" value="NZ_MNPW01000015.1"/>
</dbReference>
<feature type="active site" description="Glycyl thioester intermediate" evidence="6">
    <location>
        <position position="1768"/>
    </location>
</feature>
<keyword evidence="6" id="KW-0832">Ubl conjugation</keyword>
<dbReference type="GO" id="GO:0005737">
    <property type="term" value="C:cytoplasm"/>
    <property type="evidence" value="ECO:0007669"/>
    <property type="project" value="TreeGrafter"/>
</dbReference>
<dbReference type="InterPro" id="IPR029487">
    <property type="entry name" value="NEL_dom"/>
</dbReference>
<evidence type="ECO:0000313" key="9">
    <source>
        <dbReference type="Proteomes" id="UP000189295"/>
    </source>
</evidence>
<dbReference type="EC" id="2.3.2.27" evidence="2"/>
<dbReference type="SMART" id="SM00369">
    <property type="entry name" value="LRR_TYP"/>
    <property type="match status" value="7"/>
</dbReference>
<keyword evidence="5" id="KW-0843">Virulence</keyword>
<dbReference type="EMBL" id="MNPW01000015">
    <property type="protein sequence ID" value="ONH50523.1"/>
    <property type="molecule type" value="Genomic_DNA"/>
</dbReference>
<dbReference type="GO" id="GO:0005576">
    <property type="term" value="C:extracellular region"/>
    <property type="evidence" value="ECO:0007669"/>
    <property type="project" value="UniProtKB-UniRule"/>
</dbReference>
<keyword evidence="6" id="KW-0808">Transferase</keyword>
<sequence length="1988" mass="220596">MPDTPAVSALGEPLTADYEIIKDKIPAWLPATHERNRQTFRRADTGHVAWLATLGDAQRTQLKHYNEAAALSQQAVDEAMAPLQDVDTFARPLLQQALKTQYKVELDVDRTFVHLRKPLEIGALGIRAGDFAVQTLSLLQAALHNFEASECEPGAFDRSSRFRSGPQTDAAPVDTVLSVADFLALCRGLDIGAKYQTFLKDFLLPADTAVADALQRKVVQAQKDALQAAAYLALLKNDIGPDDYRMIGEVVVGRRDVRADGKPVWFSDLSIMGLRLQGCTVFVPVQKYGDARQVLLYIPHDPQQPLKKYESPQAMEEALTRQLMAGAVGAQLTPYQQFILPFLAYADQPTYFRRLTQDAPDAPGDPFAVWRSPITRFLLPFVSAVVTIALEPKELPPKPQAPRVPIESPNFYIRVLSKGELWDDNVDLFPDNFIKLRDKLIADARSHAVPTADVDARVRAEKIAALESAGLLALNLVSMLVPGLGEVMMAVMAAQLLYESFEGVIEWHEGDREAALAHLTDVAENLALIGVMAAGGAALGKALKAPAVLDGVKPVTLASGERKLWKTDLTPYKAPVRLDPESTPDALGLHEHFGDTVLPHEGDHYLVKKDPQTEQYRIEHPTRRDAYAPLLEHNHEGGWQHEGEDPVTWDDDTVLRRLGRPADGLSSERLQQARLASGVDSETLRAGHVDVEPVPLALSESLKRLRIKDEFRRFVTQIKSTAPAVYGQAEVGLQMDLLLRRGMLPEVPPWVFESSGRKLWGPGITNRGGRRAVVLKDGGLQRGELLQEVLYTLQGDDPTLPEFPGRAEDSLAHRAGLLRDYLADQVEIFQDMLAQERYQARAGTDDPDAIRLIERYPGLPASMAEHLLKGTRAEELQALRSRGELPETLDAHARWHAQEDRVARAYEGLFDETPGTLDSQRLALRTLETLPGWRRGSRVELRHHAQGGELLDAIGSPDANNRRTLVLRDNGLFEGPMPRDFYTATWHLLSDEERLAMGVSEVAQLKSRIRQSPLPRAPLRTVLAERPVRKPAYDPSMRLLGGGPGLDQWVTQAGNLFRTPQARARRLFPSLDDAGVAAFIESLGTDVRGGLSRLEAEYQKLKQDLRQWTLSGDETVAALAREIKRCWRRQTNELTITPNRPISLPALSADFSHVETLELKTIAWNTDAQTFLNNFKRLKVLRINSAGLTELPPSIGQLSDLTRLSLRSNSIRLTPQSVEQLGALRALRWLDLGYNRLGLAPDFSAQPKLEYVDLSNSQLEQWPAGLGTQTELTTLNLRDNRLTSIPPHHLEPAPEQLEVMARINRATAITRNPGLLNYGDALDRYWRYLQAQHPEQVVDTNGDNFAVETPLISKTRRLFPHFNIKQAREYIWSLGEGGDALLIAREQAFATLTDQLNAWAFSGDAPLQRYVRTDRLLANAATRDDRYLARARILSCWKRETPQQVAFDGTPIGYELDLSGLRLPSLPDLEADFSHVGSLKLSGMGLSASPEGFLARYRHARWVDLSNNRLRELPPALGEMRGLTRLFLHNNRIRLTPQTAQILAERVTLRALSLDGNPLGITPDLGQISDLRVLSMSRTGIDRVPEGLGEQPLLNDINLNGNAITHLPDALIAPPDEQLARSARLSSAIQLADNPLTEQTLQQVRDYHQRLQQAGLPQPDSTTLMVATALGQSSHATGELVAGAEFERWASGLTDAQRATRRAQWLALRAQPGSDGFMRMLGDLDAGGAQHANLQGRVWEVIDTISQQTDAADALRGRMFDWAGAATCCDRAALSFSNVEIMAMVHKARLQAGDQTQGLALMKLSRRLFRLDEVEKTALADIQKRTEAINNQPGLTPLQRQQRIEGLEEVEIRLAYRLGLKAPDRLDLPAQAQGGRFTGLARVSEQTLDETCKRILALDGSPEEFQALVSRDFWQEYLTQKYPERFQAMSQPFHDQLAELHEKLDAGDLSASGFEGKSRDLQGQLAIAEASLIETLTRAEQAALDNGG</sequence>
<dbReference type="InterPro" id="IPR032675">
    <property type="entry name" value="LRR_dom_sf"/>
</dbReference>
<protein>
    <recommendedName>
        <fullName evidence="2">RING-type E3 ubiquitin transferase</fullName>
        <ecNumber evidence="2">2.3.2.27</ecNumber>
    </recommendedName>
</protein>
<dbReference type="InterPro" id="IPR003591">
    <property type="entry name" value="Leu-rich_rpt_typical-subtyp"/>
</dbReference>
<dbReference type="Gene3D" id="1.20.58.360">
    <property type="entry name" value="Shigella T3SS effector IpaH defines"/>
    <property type="match status" value="1"/>
</dbReference>
<name>A0A1V2JYJ2_PSECE</name>
<dbReference type="PANTHER" id="PTHR48051:SF1">
    <property type="entry name" value="RAS SUPPRESSOR PROTEIN 1"/>
    <property type="match status" value="1"/>
</dbReference>
<dbReference type="OrthoDB" id="1467561at2"/>
<evidence type="ECO:0000256" key="4">
    <source>
        <dbReference type="ARBA" id="ARBA00022737"/>
    </source>
</evidence>
<keyword evidence="3" id="KW-0433">Leucine-rich repeat</keyword>
<dbReference type="Pfam" id="PF00560">
    <property type="entry name" value="LRR_1"/>
    <property type="match status" value="1"/>
</dbReference>
<evidence type="ECO:0000256" key="1">
    <source>
        <dbReference type="ARBA" id="ARBA00000900"/>
    </source>
</evidence>
<proteinExistence type="inferred from homology"/>
<dbReference type="InterPro" id="IPR001611">
    <property type="entry name" value="Leu-rich_rpt"/>
</dbReference>
<comment type="caution">
    <text evidence="8">The sequence shown here is derived from an EMBL/GenBank/DDBJ whole genome shotgun (WGS) entry which is preliminary data.</text>
</comment>
<organism evidence="8 9">
    <name type="scientific">Pseudomonas cedrina subsp. cedrina</name>
    <dbReference type="NCBI Taxonomy" id="76762"/>
    <lineage>
        <taxon>Bacteria</taxon>
        <taxon>Pseudomonadati</taxon>
        <taxon>Pseudomonadota</taxon>
        <taxon>Gammaproteobacteria</taxon>
        <taxon>Pseudomonadales</taxon>
        <taxon>Pseudomonadaceae</taxon>
        <taxon>Pseudomonas</taxon>
    </lineage>
</organism>
<dbReference type="Gene3D" id="3.80.10.10">
    <property type="entry name" value="Ribonuclease Inhibitor"/>
    <property type="match status" value="2"/>
</dbReference>
<gene>
    <name evidence="8" type="ORF">BLL36_25795</name>
</gene>
<comment type="catalytic activity">
    <reaction evidence="1">
        <text>S-ubiquitinyl-[E2 ubiquitin-conjugating enzyme]-L-cysteine + [acceptor protein]-L-lysine = [E2 ubiquitin-conjugating enzyme]-L-cysteine + N(6)-ubiquitinyl-[acceptor protein]-L-lysine.</text>
        <dbReference type="EC" id="2.3.2.27"/>
    </reaction>
</comment>
<accession>A0A1V2JYJ2</accession>
<feature type="domain" description="NEL" evidence="7">
    <location>
        <begin position="1681"/>
        <end position="1988"/>
    </location>
</feature>
<evidence type="ECO:0000256" key="2">
    <source>
        <dbReference type="ARBA" id="ARBA00012483"/>
    </source>
</evidence>
<comment type="similarity">
    <text evidence="6">Belongs to the LRR-containing bacterial E3 ligase family.</text>
</comment>
<dbReference type="Proteomes" id="UP000189295">
    <property type="component" value="Unassembled WGS sequence"/>
</dbReference>
<dbReference type="PANTHER" id="PTHR48051">
    <property type="match status" value="1"/>
</dbReference>
<evidence type="ECO:0000256" key="6">
    <source>
        <dbReference type="PROSITE-ProRule" id="PRU01398"/>
    </source>
</evidence>